<organism evidence="2 3">
    <name type="scientific">Ancylostoma ceylanicum</name>
    <dbReference type="NCBI Taxonomy" id="53326"/>
    <lineage>
        <taxon>Eukaryota</taxon>
        <taxon>Metazoa</taxon>
        <taxon>Ecdysozoa</taxon>
        <taxon>Nematoda</taxon>
        <taxon>Chromadorea</taxon>
        <taxon>Rhabditida</taxon>
        <taxon>Rhabditina</taxon>
        <taxon>Rhabditomorpha</taxon>
        <taxon>Strongyloidea</taxon>
        <taxon>Ancylostomatidae</taxon>
        <taxon>Ancylostomatinae</taxon>
        <taxon>Ancylostoma</taxon>
    </lineage>
</organism>
<keyword evidence="3" id="KW-1185">Reference proteome</keyword>
<sequence>MLFFIISQKTGADLNMFCFFFWVVQLSYIFNFYRISHLWCFVGSSFMCRAELYACDILSAEYYTGRILYTTPEVGLETLERTCSP</sequence>
<dbReference type="Proteomes" id="UP000024635">
    <property type="component" value="Unassembled WGS sequence"/>
</dbReference>
<dbReference type="EMBL" id="JARK01000269">
    <property type="protein sequence ID" value="EYC39196.1"/>
    <property type="molecule type" value="Genomic_DNA"/>
</dbReference>
<name>A0A016WHV9_9BILA</name>
<keyword evidence="1" id="KW-1133">Transmembrane helix</keyword>
<keyword evidence="1" id="KW-0472">Membrane</keyword>
<gene>
    <name evidence="2" type="primary">Acey_s0669.g1360</name>
    <name evidence="2" type="ORF">Y032_0669g1360</name>
</gene>
<reference evidence="3" key="1">
    <citation type="journal article" date="2015" name="Nat. Genet.">
        <title>The genome and transcriptome of the zoonotic hookworm Ancylostoma ceylanicum identify infection-specific gene families.</title>
        <authorList>
            <person name="Schwarz E.M."/>
            <person name="Hu Y."/>
            <person name="Antoshechkin I."/>
            <person name="Miller M.M."/>
            <person name="Sternberg P.W."/>
            <person name="Aroian R.V."/>
        </authorList>
    </citation>
    <scope>NUCLEOTIDE SEQUENCE</scope>
    <source>
        <strain evidence="3">HY135</strain>
    </source>
</reference>
<evidence type="ECO:0000313" key="3">
    <source>
        <dbReference type="Proteomes" id="UP000024635"/>
    </source>
</evidence>
<evidence type="ECO:0000256" key="1">
    <source>
        <dbReference type="SAM" id="Phobius"/>
    </source>
</evidence>
<keyword evidence="1" id="KW-0812">Transmembrane</keyword>
<evidence type="ECO:0000313" key="2">
    <source>
        <dbReference type="EMBL" id="EYC39196.1"/>
    </source>
</evidence>
<proteinExistence type="predicted"/>
<protein>
    <submittedName>
        <fullName evidence="2">Uncharacterized protein</fullName>
    </submittedName>
</protein>
<comment type="caution">
    <text evidence="2">The sequence shown here is derived from an EMBL/GenBank/DDBJ whole genome shotgun (WGS) entry which is preliminary data.</text>
</comment>
<feature type="transmembrane region" description="Helical" evidence="1">
    <location>
        <begin position="12"/>
        <end position="30"/>
    </location>
</feature>
<accession>A0A016WHV9</accession>
<dbReference type="AlphaFoldDB" id="A0A016WHV9"/>